<organism evidence="1 2">
    <name type="scientific">Mycena belliarum</name>
    <dbReference type="NCBI Taxonomy" id="1033014"/>
    <lineage>
        <taxon>Eukaryota</taxon>
        <taxon>Fungi</taxon>
        <taxon>Dikarya</taxon>
        <taxon>Basidiomycota</taxon>
        <taxon>Agaricomycotina</taxon>
        <taxon>Agaricomycetes</taxon>
        <taxon>Agaricomycetidae</taxon>
        <taxon>Agaricales</taxon>
        <taxon>Marasmiineae</taxon>
        <taxon>Mycenaceae</taxon>
        <taxon>Mycena</taxon>
    </lineage>
</organism>
<dbReference type="Proteomes" id="UP001222325">
    <property type="component" value="Unassembled WGS sequence"/>
</dbReference>
<dbReference type="SUPFAM" id="SSF46689">
    <property type="entry name" value="Homeodomain-like"/>
    <property type="match status" value="1"/>
</dbReference>
<accession>A0AAD6XNW1</accession>
<proteinExistence type="predicted"/>
<gene>
    <name evidence="1" type="ORF">B0H15DRAFT_738610</name>
</gene>
<dbReference type="EMBL" id="JARJCN010000071">
    <property type="protein sequence ID" value="KAJ7077634.1"/>
    <property type="molecule type" value="Genomic_DNA"/>
</dbReference>
<evidence type="ECO:0000313" key="2">
    <source>
        <dbReference type="Proteomes" id="UP001222325"/>
    </source>
</evidence>
<evidence type="ECO:0000313" key="1">
    <source>
        <dbReference type="EMBL" id="KAJ7077634.1"/>
    </source>
</evidence>
<dbReference type="InterPro" id="IPR009057">
    <property type="entry name" value="Homeodomain-like_sf"/>
</dbReference>
<feature type="non-terminal residue" evidence="1">
    <location>
        <position position="1"/>
    </location>
</feature>
<name>A0AAD6XNW1_9AGAR</name>
<sequence>KISRDLKEAALRLWDLGWEEAEIMQGLVISRSSLYRWKKLFEEFGSQVCPQSPLRGHPRVITQAVLTAIYDIYQKNSTIYLDKLRWWLAIHHNIVISVSALQRNLEQVGLAHKLLHIIARERTKQQHDDYHDAINSDLGGDSDVLIFTDETSKNDRANTRRYGRSFAAAMSKDEYLAIKVLPGSFDSFDFFDYVAEQVV</sequence>
<dbReference type="AlphaFoldDB" id="A0AAD6XNW1"/>
<comment type="caution">
    <text evidence="1">The sequence shown here is derived from an EMBL/GenBank/DDBJ whole genome shotgun (WGS) entry which is preliminary data.</text>
</comment>
<protein>
    <submittedName>
        <fullName evidence="1">Uncharacterized protein</fullName>
    </submittedName>
</protein>
<reference evidence="1" key="1">
    <citation type="submission" date="2023-03" db="EMBL/GenBank/DDBJ databases">
        <title>Massive genome expansion in bonnet fungi (Mycena s.s.) driven by repeated elements and novel gene families across ecological guilds.</title>
        <authorList>
            <consortium name="Lawrence Berkeley National Laboratory"/>
            <person name="Harder C.B."/>
            <person name="Miyauchi S."/>
            <person name="Viragh M."/>
            <person name="Kuo A."/>
            <person name="Thoen E."/>
            <person name="Andreopoulos B."/>
            <person name="Lu D."/>
            <person name="Skrede I."/>
            <person name="Drula E."/>
            <person name="Henrissat B."/>
            <person name="Morin E."/>
            <person name="Kohler A."/>
            <person name="Barry K."/>
            <person name="LaButti K."/>
            <person name="Morin E."/>
            <person name="Salamov A."/>
            <person name="Lipzen A."/>
            <person name="Mereny Z."/>
            <person name="Hegedus B."/>
            <person name="Baldrian P."/>
            <person name="Stursova M."/>
            <person name="Weitz H."/>
            <person name="Taylor A."/>
            <person name="Grigoriev I.V."/>
            <person name="Nagy L.G."/>
            <person name="Martin F."/>
            <person name="Kauserud H."/>
        </authorList>
    </citation>
    <scope>NUCLEOTIDE SEQUENCE</scope>
    <source>
        <strain evidence="1">CBHHK173m</strain>
    </source>
</reference>
<keyword evidence="2" id="KW-1185">Reference proteome</keyword>
<feature type="non-terminal residue" evidence="1">
    <location>
        <position position="199"/>
    </location>
</feature>